<keyword evidence="3" id="KW-1185">Reference proteome</keyword>
<accession>A0A0P1B5M3</accession>
<organism evidence="2 3">
    <name type="scientific">Plasmopara halstedii</name>
    <name type="common">Downy mildew of sunflower</name>
    <dbReference type="NCBI Taxonomy" id="4781"/>
    <lineage>
        <taxon>Eukaryota</taxon>
        <taxon>Sar</taxon>
        <taxon>Stramenopiles</taxon>
        <taxon>Oomycota</taxon>
        <taxon>Peronosporomycetes</taxon>
        <taxon>Peronosporales</taxon>
        <taxon>Peronosporaceae</taxon>
        <taxon>Plasmopara</taxon>
    </lineage>
</organism>
<name>A0A0P1B5M3_PLAHL</name>
<dbReference type="OrthoDB" id="168267at2759"/>
<evidence type="ECO:0000313" key="2">
    <source>
        <dbReference type="EMBL" id="CEG49492.1"/>
    </source>
</evidence>
<dbReference type="RefSeq" id="XP_024585861.1">
    <property type="nucleotide sequence ID" value="XM_024720687.1"/>
</dbReference>
<dbReference type="EMBL" id="CCYD01003055">
    <property type="protein sequence ID" value="CEG49492.1"/>
    <property type="molecule type" value="Genomic_DNA"/>
</dbReference>
<evidence type="ECO:0000256" key="1">
    <source>
        <dbReference type="SAM" id="MobiDB-lite"/>
    </source>
</evidence>
<dbReference type="GeneID" id="36402309"/>
<dbReference type="Proteomes" id="UP000054928">
    <property type="component" value="Unassembled WGS sequence"/>
</dbReference>
<sequence>MNEHDELDAAKTDPAIIAKPTLHLSTRCPGPYRGKCLYQSRKCENERAVKRNGKPHNLCDMHRNKQNRHQRKFDAKKFSRKRRRDSGSEDDARIDKLARQELSAQHQLPSKSFEVPPSTLLSLRRNYDVSRAPKVTTLPPIQNLRGTLLPSSPASSYTTPGSVRSEVGSDDYVVPSEFRAVDAPIIRCRQQPRRVHRGPYLQYQVQQPTLGYSSSEYRAAGTLVNTSYLTAPRAISSTTYYRDDVPRAYEPSRQSRISPHVLPSLACPRSEQPNLFRRVSESALSHVERFASLEAISASRSTSANNVLSCMRSSKFARAPMSPSSYYRSR</sequence>
<feature type="region of interest" description="Disordered" evidence="1">
    <location>
        <begin position="52"/>
        <end position="93"/>
    </location>
</feature>
<protein>
    <submittedName>
        <fullName evidence="2">Uncharacterized protein</fullName>
    </submittedName>
</protein>
<evidence type="ECO:0000313" key="3">
    <source>
        <dbReference type="Proteomes" id="UP000054928"/>
    </source>
</evidence>
<feature type="compositionally biased region" description="Polar residues" evidence="1">
    <location>
        <begin position="149"/>
        <end position="162"/>
    </location>
</feature>
<feature type="region of interest" description="Disordered" evidence="1">
    <location>
        <begin position="143"/>
        <end position="163"/>
    </location>
</feature>
<reference evidence="3" key="1">
    <citation type="submission" date="2014-09" db="EMBL/GenBank/DDBJ databases">
        <authorList>
            <person name="Sharma Rahul"/>
            <person name="Thines Marco"/>
        </authorList>
    </citation>
    <scope>NUCLEOTIDE SEQUENCE [LARGE SCALE GENOMIC DNA]</scope>
</reference>
<proteinExistence type="predicted"/>
<dbReference type="AlphaFoldDB" id="A0A0P1B5M3"/>